<dbReference type="EC" id="2.7.13.3" evidence="5"/>
<keyword evidence="16" id="KW-0067">ATP-binding</keyword>
<dbReference type="InterPro" id="IPR003594">
    <property type="entry name" value="HATPase_dom"/>
</dbReference>
<evidence type="ECO:0000256" key="21">
    <source>
        <dbReference type="ARBA" id="ARBA00023136"/>
    </source>
</evidence>
<dbReference type="EMBL" id="JABFOR010000006">
    <property type="protein sequence ID" value="NOJ70260.1"/>
    <property type="molecule type" value="Genomic_DNA"/>
</dbReference>
<dbReference type="Gene3D" id="1.20.5.1930">
    <property type="match status" value="1"/>
</dbReference>
<accession>A0AAP6ZU42</accession>
<gene>
    <name evidence="28" type="ORF">HMI46_06805</name>
</gene>
<dbReference type="InterPro" id="IPR003660">
    <property type="entry name" value="HAMP_dom"/>
</dbReference>
<dbReference type="SMART" id="SM00387">
    <property type="entry name" value="HATPase_c"/>
    <property type="match status" value="1"/>
</dbReference>
<evidence type="ECO:0000256" key="25">
    <source>
        <dbReference type="SAM" id="Phobius"/>
    </source>
</evidence>
<keyword evidence="10" id="KW-0597">Phosphoprotein</keyword>
<keyword evidence="14" id="KW-0547">Nucleotide-binding</keyword>
<dbReference type="Gene3D" id="3.30.565.10">
    <property type="entry name" value="Histidine kinase-like ATPase, C-terminal domain"/>
    <property type="match status" value="1"/>
</dbReference>
<name>A0AAP6ZU42_PAEAL</name>
<keyword evidence="18" id="KW-0408">Iron</keyword>
<comment type="catalytic activity">
    <reaction evidence="1">
        <text>ATP + protein L-histidine = ADP + protein N-phospho-L-histidine.</text>
        <dbReference type="EC" id="2.7.13.3"/>
    </reaction>
</comment>
<keyword evidence="11" id="KW-0808">Transferase</keyword>
<feature type="region of interest" description="Disordered" evidence="24">
    <location>
        <begin position="342"/>
        <end position="372"/>
    </location>
</feature>
<dbReference type="SMART" id="SM00304">
    <property type="entry name" value="HAMP"/>
    <property type="match status" value="1"/>
</dbReference>
<evidence type="ECO:0000256" key="5">
    <source>
        <dbReference type="ARBA" id="ARBA00012438"/>
    </source>
</evidence>
<evidence type="ECO:0000313" key="29">
    <source>
        <dbReference type="Proteomes" id="UP000552038"/>
    </source>
</evidence>
<comment type="function">
    <text evidence="22">Member of the two-component regulatory system NreB/NreC involved in the control of dissimilatory nitrate/nitrite reduction in response to oxygen. NreB functions as a direct oxygen sensor histidine kinase which is autophosphorylated, in the absence of oxygen, probably at the conserved histidine residue, and transfers its phosphate group probably to a conserved aspartate residue of NreC. NreB/NreC activates the expression of the nitrate (narGHJI) and nitrite (nir) reductase operons, as well as the putative nitrate transporter gene narT.</text>
</comment>
<dbReference type="GO" id="GO:0051539">
    <property type="term" value="F:4 iron, 4 sulfur cluster binding"/>
    <property type="evidence" value="ECO:0007669"/>
    <property type="project" value="UniProtKB-KW"/>
</dbReference>
<evidence type="ECO:0000256" key="24">
    <source>
        <dbReference type="SAM" id="MobiDB-lite"/>
    </source>
</evidence>
<evidence type="ECO:0000256" key="17">
    <source>
        <dbReference type="ARBA" id="ARBA00022989"/>
    </source>
</evidence>
<dbReference type="GO" id="GO:0005524">
    <property type="term" value="F:ATP binding"/>
    <property type="evidence" value="ECO:0007669"/>
    <property type="project" value="UniProtKB-KW"/>
</dbReference>
<keyword evidence="21 25" id="KW-0472">Membrane</keyword>
<feature type="transmembrane region" description="Helical" evidence="25">
    <location>
        <begin position="47"/>
        <end position="67"/>
    </location>
</feature>
<evidence type="ECO:0000256" key="13">
    <source>
        <dbReference type="ARBA" id="ARBA00022723"/>
    </source>
</evidence>
<feature type="transmembrane region" description="Helical" evidence="25">
    <location>
        <begin position="12"/>
        <end position="35"/>
    </location>
</feature>
<evidence type="ECO:0000256" key="7">
    <source>
        <dbReference type="ARBA" id="ARBA00022475"/>
    </source>
</evidence>
<dbReference type="InterPro" id="IPR004358">
    <property type="entry name" value="Sig_transdc_His_kin-like_C"/>
</dbReference>
<dbReference type="Gene3D" id="6.10.340.10">
    <property type="match status" value="1"/>
</dbReference>
<keyword evidence="9" id="KW-0963">Cytoplasm</keyword>
<comment type="subcellular location">
    <subcellularLocation>
        <location evidence="4">Cell membrane</location>
        <topology evidence="4">Multi-pass membrane protein</topology>
    </subcellularLocation>
    <subcellularLocation>
        <location evidence="3">Cytoplasm</location>
    </subcellularLocation>
</comment>
<dbReference type="GO" id="GO:0005737">
    <property type="term" value="C:cytoplasm"/>
    <property type="evidence" value="ECO:0007669"/>
    <property type="project" value="UniProtKB-SubCell"/>
</dbReference>
<evidence type="ECO:0000259" key="27">
    <source>
        <dbReference type="PROSITE" id="PS50885"/>
    </source>
</evidence>
<evidence type="ECO:0000256" key="10">
    <source>
        <dbReference type="ARBA" id="ARBA00022553"/>
    </source>
</evidence>
<keyword evidence="19" id="KW-0902">Two-component regulatory system</keyword>
<evidence type="ECO:0000256" key="22">
    <source>
        <dbReference type="ARBA" id="ARBA00024827"/>
    </source>
</evidence>
<dbReference type="PROSITE" id="PS50885">
    <property type="entry name" value="HAMP"/>
    <property type="match status" value="1"/>
</dbReference>
<dbReference type="Pfam" id="PF02518">
    <property type="entry name" value="HATPase_c"/>
    <property type="match status" value="1"/>
</dbReference>
<evidence type="ECO:0000256" key="23">
    <source>
        <dbReference type="ARBA" id="ARBA00030800"/>
    </source>
</evidence>
<dbReference type="InterPro" id="IPR005467">
    <property type="entry name" value="His_kinase_dom"/>
</dbReference>
<dbReference type="InterPro" id="IPR050482">
    <property type="entry name" value="Sensor_HK_TwoCompSys"/>
</dbReference>
<keyword evidence="17 25" id="KW-1133">Transmembrane helix</keyword>
<evidence type="ECO:0000256" key="14">
    <source>
        <dbReference type="ARBA" id="ARBA00022741"/>
    </source>
</evidence>
<evidence type="ECO:0000256" key="11">
    <source>
        <dbReference type="ARBA" id="ARBA00022679"/>
    </source>
</evidence>
<dbReference type="SUPFAM" id="SSF55874">
    <property type="entry name" value="ATPase domain of HSP90 chaperone/DNA topoisomerase II/histidine kinase"/>
    <property type="match status" value="1"/>
</dbReference>
<keyword evidence="12 25" id="KW-0812">Transmembrane</keyword>
<reference evidence="28 29" key="1">
    <citation type="submission" date="2020-05" db="EMBL/GenBank/DDBJ databases">
        <title>Whole genome sequencing and identification of novel metabolites from Paenibacillus alvei strain JR949.</title>
        <authorList>
            <person name="Rajendhran J."/>
            <person name="Sree Pranav P."/>
            <person name="Mahalakshmi B."/>
            <person name="Karthikeyan R."/>
        </authorList>
    </citation>
    <scope>NUCLEOTIDE SEQUENCE [LARGE SCALE GENOMIC DNA]</scope>
    <source>
        <strain evidence="28 29">JR949</strain>
    </source>
</reference>
<dbReference type="RefSeq" id="WP_171415752.1">
    <property type="nucleotide sequence ID" value="NZ_JABFOR010000006.1"/>
</dbReference>
<evidence type="ECO:0000256" key="3">
    <source>
        <dbReference type="ARBA" id="ARBA00004496"/>
    </source>
</evidence>
<keyword evidence="20" id="KW-0411">Iron-sulfur</keyword>
<dbReference type="PROSITE" id="PS50109">
    <property type="entry name" value="HIS_KIN"/>
    <property type="match status" value="1"/>
</dbReference>
<dbReference type="GO" id="GO:0046983">
    <property type="term" value="F:protein dimerization activity"/>
    <property type="evidence" value="ECO:0007669"/>
    <property type="project" value="InterPro"/>
</dbReference>
<evidence type="ECO:0000256" key="6">
    <source>
        <dbReference type="ARBA" id="ARBA00017322"/>
    </source>
</evidence>
<evidence type="ECO:0000256" key="2">
    <source>
        <dbReference type="ARBA" id="ARBA00001966"/>
    </source>
</evidence>
<evidence type="ECO:0000256" key="16">
    <source>
        <dbReference type="ARBA" id="ARBA00022840"/>
    </source>
</evidence>
<comment type="caution">
    <text evidence="28">The sequence shown here is derived from an EMBL/GenBank/DDBJ whole genome shotgun (WGS) entry which is preliminary data.</text>
</comment>
<evidence type="ECO:0000256" key="15">
    <source>
        <dbReference type="ARBA" id="ARBA00022777"/>
    </source>
</evidence>
<keyword evidence="13" id="KW-0479">Metal-binding</keyword>
<dbReference type="GO" id="GO:0046872">
    <property type="term" value="F:metal ion binding"/>
    <property type="evidence" value="ECO:0007669"/>
    <property type="project" value="UniProtKB-KW"/>
</dbReference>
<feature type="domain" description="HAMP" evidence="27">
    <location>
        <begin position="68"/>
        <end position="120"/>
    </location>
</feature>
<evidence type="ECO:0000256" key="9">
    <source>
        <dbReference type="ARBA" id="ARBA00022490"/>
    </source>
</evidence>
<dbReference type="GO" id="GO:0000155">
    <property type="term" value="F:phosphorelay sensor kinase activity"/>
    <property type="evidence" value="ECO:0007669"/>
    <property type="project" value="InterPro"/>
</dbReference>
<dbReference type="PANTHER" id="PTHR24421:SF37">
    <property type="entry name" value="SENSOR HISTIDINE KINASE NARS"/>
    <property type="match status" value="1"/>
</dbReference>
<organism evidence="28 29">
    <name type="scientific">Paenibacillus alvei</name>
    <name type="common">Bacillus alvei</name>
    <dbReference type="NCBI Taxonomy" id="44250"/>
    <lineage>
        <taxon>Bacteria</taxon>
        <taxon>Bacillati</taxon>
        <taxon>Bacillota</taxon>
        <taxon>Bacilli</taxon>
        <taxon>Bacillales</taxon>
        <taxon>Paenibacillaceae</taxon>
        <taxon>Paenibacillus</taxon>
    </lineage>
</organism>
<keyword evidence="8" id="KW-0004">4Fe-4S</keyword>
<protein>
    <recommendedName>
        <fullName evidence="6">Oxygen sensor histidine kinase NreB</fullName>
        <ecNumber evidence="5">2.7.13.3</ecNumber>
    </recommendedName>
    <alternativeName>
        <fullName evidence="23">Nitrogen regulation protein B</fullName>
    </alternativeName>
</protein>
<comment type="cofactor">
    <cofactor evidence="2">
        <name>[4Fe-4S] cluster</name>
        <dbReference type="ChEBI" id="CHEBI:49883"/>
    </cofactor>
</comment>
<dbReference type="PRINTS" id="PR00344">
    <property type="entry name" value="BCTRLSENSOR"/>
</dbReference>
<evidence type="ECO:0000256" key="20">
    <source>
        <dbReference type="ARBA" id="ARBA00023014"/>
    </source>
</evidence>
<dbReference type="InterPro" id="IPR036890">
    <property type="entry name" value="HATPase_C_sf"/>
</dbReference>
<dbReference type="InterPro" id="IPR011712">
    <property type="entry name" value="Sig_transdc_His_kin_sub3_dim/P"/>
</dbReference>
<evidence type="ECO:0000256" key="12">
    <source>
        <dbReference type="ARBA" id="ARBA00022692"/>
    </source>
</evidence>
<feature type="compositionally biased region" description="Polar residues" evidence="24">
    <location>
        <begin position="351"/>
        <end position="364"/>
    </location>
</feature>
<dbReference type="CDD" id="cd16917">
    <property type="entry name" value="HATPase_UhpB-NarQ-NarX-like"/>
    <property type="match status" value="1"/>
</dbReference>
<evidence type="ECO:0000256" key="18">
    <source>
        <dbReference type="ARBA" id="ARBA00023004"/>
    </source>
</evidence>
<evidence type="ECO:0000256" key="19">
    <source>
        <dbReference type="ARBA" id="ARBA00023012"/>
    </source>
</evidence>
<keyword evidence="7" id="KW-1003">Cell membrane</keyword>
<dbReference type="Proteomes" id="UP000552038">
    <property type="component" value="Unassembled WGS sequence"/>
</dbReference>
<sequence length="372" mass="42472">MVSRWFRRTKSVKWELLLTFVISGCIIMSVFWIGFVYGGSWYTGMNWWLFGIITVIIVSVIMGYVAGVRLQRRLDVLHESMMQVMKGNWSERIPLGDEESFARLYEDFNTMVSGMEQKLRLLQKMSEQQVMDRERECEAVVLEERRRLARDLHDTVSQQLFALHMASSSLTKVMDMDLERAKKVVGHLVEMSHTAQRQMRGLIAQLRPLELDGRTLQEALERWFPDYCRQNGLQGKIDIELNSGLSEAKEHQCFLMIQEAMANVVKHAKARKVTLTLQETPNQIILAVADDGQGFDLQGASFKAGSYGLTTMRERVDKLGGHMDLISRPGAGTTIRVHIPRFEETKDRLADSSTSDEGRTNSGERTGEDSDE</sequence>
<keyword evidence="15 28" id="KW-0418">Kinase</keyword>
<feature type="domain" description="Histidine kinase" evidence="26">
    <location>
        <begin position="147"/>
        <end position="343"/>
    </location>
</feature>
<dbReference type="CDD" id="cd06225">
    <property type="entry name" value="HAMP"/>
    <property type="match status" value="1"/>
</dbReference>
<evidence type="ECO:0000256" key="4">
    <source>
        <dbReference type="ARBA" id="ARBA00004651"/>
    </source>
</evidence>
<evidence type="ECO:0000256" key="1">
    <source>
        <dbReference type="ARBA" id="ARBA00000085"/>
    </source>
</evidence>
<evidence type="ECO:0000259" key="26">
    <source>
        <dbReference type="PROSITE" id="PS50109"/>
    </source>
</evidence>
<dbReference type="Pfam" id="PF07730">
    <property type="entry name" value="HisKA_3"/>
    <property type="match status" value="1"/>
</dbReference>
<dbReference type="GO" id="GO:0005886">
    <property type="term" value="C:plasma membrane"/>
    <property type="evidence" value="ECO:0007669"/>
    <property type="project" value="UniProtKB-SubCell"/>
</dbReference>
<dbReference type="PANTHER" id="PTHR24421">
    <property type="entry name" value="NITRATE/NITRITE SENSOR PROTEIN NARX-RELATED"/>
    <property type="match status" value="1"/>
</dbReference>
<evidence type="ECO:0000313" key="28">
    <source>
        <dbReference type="EMBL" id="NOJ70260.1"/>
    </source>
</evidence>
<dbReference type="AlphaFoldDB" id="A0AAP6ZU42"/>
<proteinExistence type="predicted"/>
<evidence type="ECO:0000256" key="8">
    <source>
        <dbReference type="ARBA" id="ARBA00022485"/>
    </source>
</evidence>